<dbReference type="GO" id="GO:0009279">
    <property type="term" value="C:cell outer membrane"/>
    <property type="evidence" value="ECO:0007669"/>
    <property type="project" value="UniProtKB-SubCell"/>
</dbReference>
<keyword evidence="6" id="KW-0472">Membrane</keyword>
<keyword evidence="8" id="KW-0732">Signal</keyword>
<dbReference type="GO" id="GO:1990281">
    <property type="term" value="C:efflux pump complex"/>
    <property type="evidence" value="ECO:0007669"/>
    <property type="project" value="TreeGrafter"/>
</dbReference>
<keyword evidence="4" id="KW-1134">Transmembrane beta strand</keyword>
<organism evidence="9 10">
    <name type="scientific">Pedobacter cryoconitis</name>
    <dbReference type="NCBI Taxonomy" id="188932"/>
    <lineage>
        <taxon>Bacteria</taxon>
        <taxon>Pseudomonadati</taxon>
        <taxon>Bacteroidota</taxon>
        <taxon>Sphingobacteriia</taxon>
        <taxon>Sphingobacteriales</taxon>
        <taxon>Sphingobacteriaceae</taxon>
        <taxon>Pedobacter</taxon>
    </lineage>
</organism>
<keyword evidence="3" id="KW-0813">Transport</keyword>
<evidence type="ECO:0000256" key="1">
    <source>
        <dbReference type="ARBA" id="ARBA00004442"/>
    </source>
</evidence>
<dbReference type="GO" id="GO:0015562">
    <property type="term" value="F:efflux transmembrane transporter activity"/>
    <property type="evidence" value="ECO:0007669"/>
    <property type="project" value="InterPro"/>
</dbReference>
<keyword evidence="10" id="KW-1185">Reference proteome</keyword>
<dbReference type="GO" id="GO:0015288">
    <property type="term" value="F:porin activity"/>
    <property type="evidence" value="ECO:0007669"/>
    <property type="project" value="TreeGrafter"/>
</dbReference>
<evidence type="ECO:0000256" key="7">
    <source>
        <dbReference type="ARBA" id="ARBA00023237"/>
    </source>
</evidence>
<gene>
    <name evidence="9" type="ORF">AY601_2622</name>
</gene>
<dbReference type="InterPro" id="IPR003423">
    <property type="entry name" value="OMP_efflux"/>
</dbReference>
<dbReference type="Gene3D" id="1.20.1600.10">
    <property type="entry name" value="Outer membrane efflux proteins (OEP)"/>
    <property type="match status" value="1"/>
</dbReference>
<protein>
    <submittedName>
        <fullName evidence="9">Outer membrane efflux protein</fullName>
    </submittedName>
</protein>
<evidence type="ECO:0000256" key="6">
    <source>
        <dbReference type="ARBA" id="ARBA00023136"/>
    </source>
</evidence>
<keyword evidence="7" id="KW-0998">Cell outer membrane</keyword>
<proteinExistence type="inferred from homology"/>
<name>A0A127VE86_9SPHI</name>
<dbReference type="Proteomes" id="UP000071561">
    <property type="component" value="Chromosome"/>
</dbReference>
<evidence type="ECO:0000313" key="9">
    <source>
        <dbReference type="EMBL" id="AMP99510.1"/>
    </source>
</evidence>
<comment type="subcellular location">
    <subcellularLocation>
        <location evidence="1">Cell outer membrane</location>
    </subcellularLocation>
</comment>
<dbReference type="EMBL" id="CP014504">
    <property type="protein sequence ID" value="AMP99510.1"/>
    <property type="molecule type" value="Genomic_DNA"/>
</dbReference>
<reference evidence="9 10" key="1">
    <citation type="submission" date="2016-03" db="EMBL/GenBank/DDBJ databases">
        <title>Complete genome sequence of Pedobacter cryoconitis PAMC 27485.</title>
        <authorList>
            <person name="Lee J."/>
            <person name="Kim O.-S."/>
        </authorList>
    </citation>
    <scope>NUCLEOTIDE SEQUENCE [LARGE SCALE GENOMIC DNA]</scope>
    <source>
        <strain evidence="9 10">PAMC 27485</strain>
    </source>
</reference>
<dbReference type="PANTHER" id="PTHR30026">
    <property type="entry name" value="OUTER MEMBRANE PROTEIN TOLC"/>
    <property type="match status" value="1"/>
</dbReference>
<evidence type="ECO:0000256" key="3">
    <source>
        <dbReference type="ARBA" id="ARBA00022448"/>
    </source>
</evidence>
<feature type="chain" id="PRO_5007280480" evidence="8">
    <location>
        <begin position="20"/>
        <end position="429"/>
    </location>
</feature>
<dbReference type="PANTHER" id="PTHR30026:SF20">
    <property type="entry name" value="OUTER MEMBRANE PROTEIN TOLC"/>
    <property type="match status" value="1"/>
</dbReference>
<dbReference type="OrthoDB" id="9807719at2"/>
<dbReference type="PATRIC" id="fig|188932.3.peg.2733"/>
<evidence type="ECO:0000256" key="5">
    <source>
        <dbReference type="ARBA" id="ARBA00022692"/>
    </source>
</evidence>
<keyword evidence="5" id="KW-0812">Transmembrane</keyword>
<dbReference type="RefSeq" id="WP_084359246.1">
    <property type="nucleotide sequence ID" value="NZ_CP014504.1"/>
</dbReference>
<evidence type="ECO:0000256" key="8">
    <source>
        <dbReference type="SAM" id="SignalP"/>
    </source>
</evidence>
<dbReference type="AlphaFoldDB" id="A0A127VE86"/>
<feature type="signal peptide" evidence="8">
    <location>
        <begin position="1"/>
        <end position="19"/>
    </location>
</feature>
<accession>A0A127VE86</accession>
<evidence type="ECO:0000256" key="2">
    <source>
        <dbReference type="ARBA" id="ARBA00007613"/>
    </source>
</evidence>
<dbReference type="InterPro" id="IPR051906">
    <property type="entry name" value="TolC-like"/>
</dbReference>
<comment type="similarity">
    <text evidence="2">Belongs to the outer membrane factor (OMF) (TC 1.B.17) family.</text>
</comment>
<evidence type="ECO:0000256" key="4">
    <source>
        <dbReference type="ARBA" id="ARBA00022452"/>
    </source>
</evidence>
<dbReference type="SUPFAM" id="SSF56954">
    <property type="entry name" value="Outer membrane efflux proteins (OEP)"/>
    <property type="match status" value="1"/>
</dbReference>
<evidence type="ECO:0000313" key="10">
    <source>
        <dbReference type="Proteomes" id="UP000071561"/>
    </source>
</evidence>
<dbReference type="KEGG" id="pcm:AY601_2622"/>
<dbReference type="Pfam" id="PF02321">
    <property type="entry name" value="OEP"/>
    <property type="match status" value="2"/>
</dbReference>
<sequence length="429" mass="46700" precursor="true">MKILFLSIISMGLAYTASAQHIVSLEQSRQAALAYSTAIKNGQLKVSSADFGLAAAKSSYLPSVSGTGLGLYGFKDFVPAIPGLLNKGINNLYLIGVTAIQPIYAGGKIETGYKLAALQQETSKIMARQSVDSVLLLTTQKYWNLVNLQEQEKTLAANEVLLNNVLKMQKDMLASGLIARNDLLKVKVQLSQLLVNQSKLQNGRRLALFDFSIYTGMPYDSLMVMQDTLDKGNEPLLPGGTPDTTLSGIANYQLLLKQVQGEGLQTKLSKADYLPSLSVGLSASQAGSFNKTIGSTFVPAALATLSVPISDGLWGRTKQKMKQRKISEQIAQNNLRDGSDQLQVGILKYWYDMKDELTQIRYAKENLLQATENLKVSQDNYKAGLSTATDVLDAQAFYQQAAVTLNTAYSDFQVKKAAYAYATGKINSK</sequence>